<dbReference type="SUPFAM" id="SSF53448">
    <property type="entry name" value="Nucleotide-diphospho-sugar transferases"/>
    <property type="match status" value="1"/>
</dbReference>
<evidence type="ECO:0000259" key="4">
    <source>
        <dbReference type="Pfam" id="PF00535"/>
    </source>
</evidence>
<evidence type="ECO:0000313" key="5">
    <source>
        <dbReference type="EMBL" id="QEG38669.1"/>
    </source>
</evidence>
<dbReference type="AlphaFoldDB" id="A0A5B9QKZ5"/>
<dbReference type="OrthoDB" id="7665907at2"/>
<reference evidence="5 6" key="1">
    <citation type="submission" date="2019-08" db="EMBL/GenBank/DDBJ databases">
        <title>Deep-cultivation of Planctomycetes and their phenomic and genomic characterization uncovers novel biology.</title>
        <authorList>
            <person name="Wiegand S."/>
            <person name="Jogler M."/>
            <person name="Boedeker C."/>
            <person name="Pinto D."/>
            <person name="Vollmers J."/>
            <person name="Rivas-Marin E."/>
            <person name="Kohn T."/>
            <person name="Peeters S.H."/>
            <person name="Heuer A."/>
            <person name="Rast P."/>
            <person name="Oberbeckmann S."/>
            <person name="Bunk B."/>
            <person name="Jeske O."/>
            <person name="Meyerdierks A."/>
            <person name="Storesund J.E."/>
            <person name="Kallscheuer N."/>
            <person name="Luecker S."/>
            <person name="Lage O.M."/>
            <person name="Pohl T."/>
            <person name="Merkel B.J."/>
            <person name="Hornburger P."/>
            <person name="Mueller R.-W."/>
            <person name="Bruemmer F."/>
            <person name="Labrenz M."/>
            <person name="Spormann A.M."/>
            <person name="Op den Camp H."/>
            <person name="Overmann J."/>
            <person name="Amann R."/>
            <person name="Jetten M.S.M."/>
            <person name="Mascher T."/>
            <person name="Medema M.H."/>
            <person name="Devos D.P."/>
            <person name="Kaster A.-K."/>
            <person name="Ovreas L."/>
            <person name="Rohde M."/>
            <person name="Galperin M.Y."/>
            <person name="Jogler C."/>
        </authorList>
    </citation>
    <scope>NUCLEOTIDE SEQUENCE [LARGE SCALE GENOMIC DNA]</scope>
    <source>
        <strain evidence="5 6">UC8</strain>
    </source>
</reference>
<evidence type="ECO:0000256" key="1">
    <source>
        <dbReference type="ARBA" id="ARBA00006739"/>
    </source>
</evidence>
<dbReference type="RefSeq" id="WP_148080075.1">
    <property type="nucleotide sequence ID" value="NZ_CP042914.1"/>
</dbReference>
<evidence type="ECO:0000256" key="3">
    <source>
        <dbReference type="ARBA" id="ARBA00022679"/>
    </source>
</evidence>
<keyword evidence="6" id="KW-1185">Reference proteome</keyword>
<dbReference type="EMBL" id="CP042914">
    <property type="protein sequence ID" value="QEG38669.1"/>
    <property type="molecule type" value="Genomic_DNA"/>
</dbReference>
<dbReference type="Gene3D" id="3.90.550.10">
    <property type="entry name" value="Spore Coat Polysaccharide Biosynthesis Protein SpsA, Chain A"/>
    <property type="match status" value="1"/>
</dbReference>
<gene>
    <name evidence="5" type="primary">glfT1</name>
    <name evidence="5" type="ORF">UC8_06270</name>
</gene>
<feature type="domain" description="Glycosyltransferase 2-like" evidence="4">
    <location>
        <begin position="1"/>
        <end position="132"/>
    </location>
</feature>
<protein>
    <submittedName>
        <fullName evidence="5">Galactofuranosyl transferase GlfT1</fullName>
        <ecNumber evidence="5">2.4.1.287</ecNumber>
    </submittedName>
</protein>
<sequence length="322" mass="36313">MVTYRRQALLQDTLRRIAEQTYPLDQILIVDNENSSATRQLVTELEPTLATPLRYIATTENFGSAGGWAFGMKQLSDDDCYDWIMPLDDDDPPENRRDFERMVAFAKLAKAEIPNLGAVGIVGARFDWRKGLIQRLPDSEIVGRVSVDFVGSGNIPLYHRSAIEKVGVFDASLFFGYTEVEYGLRLKKAGFEVLANSEMWRERRIAKGRVGVRPRPQKVCVVSPRKYYGIRNHIYIMRRHRRWDLAVKQTLIQCVLKPMYTLFTSPRLACAGAVQALSASTDGFLGRMGKKGEPAARDRDRDIFDSLVLDEAASGDELAAKS</sequence>
<dbReference type="KEGG" id="rul:UC8_06270"/>
<evidence type="ECO:0000313" key="6">
    <source>
        <dbReference type="Proteomes" id="UP000325286"/>
    </source>
</evidence>
<dbReference type="GO" id="GO:0016757">
    <property type="term" value="F:glycosyltransferase activity"/>
    <property type="evidence" value="ECO:0007669"/>
    <property type="project" value="UniProtKB-KW"/>
</dbReference>
<evidence type="ECO:0000256" key="2">
    <source>
        <dbReference type="ARBA" id="ARBA00022676"/>
    </source>
</evidence>
<dbReference type="InterPro" id="IPR029044">
    <property type="entry name" value="Nucleotide-diphossugar_trans"/>
</dbReference>
<dbReference type="EC" id="2.4.1.287" evidence="5"/>
<comment type="similarity">
    <text evidence="1">Belongs to the glycosyltransferase 2 family.</text>
</comment>
<name>A0A5B9QKZ5_9BACT</name>
<accession>A0A5B9QKZ5</accession>
<dbReference type="PANTHER" id="PTHR43179:SF12">
    <property type="entry name" value="GALACTOFURANOSYLTRANSFERASE GLFT2"/>
    <property type="match status" value="1"/>
</dbReference>
<keyword evidence="3 5" id="KW-0808">Transferase</keyword>
<dbReference type="InterPro" id="IPR001173">
    <property type="entry name" value="Glyco_trans_2-like"/>
</dbReference>
<dbReference type="PANTHER" id="PTHR43179">
    <property type="entry name" value="RHAMNOSYLTRANSFERASE WBBL"/>
    <property type="match status" value="1"/>
</dbReference>
<dbReference type="Pfam" id="PF00535">
    <property type="entry name" value="Glycos_transf_2"/>
    <property type="match status" value="1"/>
</dbReference>
<proteinExistence type="inferred from homology"/>
<keyword evidence="2 5" id="KW-0328">Glycosyltransferase</keyword>
<dbReference type="Proteomes" id="UP000325286">
    <property type="component" value="Chromosome"/>
</dbReference>
<organism evidence="5 6">
    <name type="scientific">Roseimaritima ulvae</name>
    <dbReference type="NCBI Taxonomy" id="980254"/>
    <lineage>
        <taxon>Bacteria</taxon>
        <taxon>Pseudomonadati</taxon>
        <taxon>Planctomycetota</taxon>
        <taxon>Planctomycetia</taxon>
        <taxon>Pirellulales</taxon>
        <taxon>Pirellulaceae</taxon>
        <taxon>Roseimaritima</taxon>
    </lineage>
</organism>